<proteinExistence type="inferred from homology"/>
<reference evidence="8" key="2">
    <citation type="journal article" date="2021" name="PeerJ">
        <title>Extensive microbial diversity within the chicken gut microbiome revealed by metagenomics and culture.</title>
        <authorList>
            <person name="Gilroy R."/>
            <person name="Ravi A."/>
            <person name="Getino M."/>
            <person name="Pursley I."/>
            <person name="Horton D.L."/>
            <person name="Alikhan N.F."/>
            <person name="Baker D."/>
            <person name="Gharbi K."/>
            <person name="Hall N."/>
            <person name="Watson M."/>
            <person name="Adriaenssens E.M."/>
            <person name="Foster-Nyarko E."/>
            <person name="Jarju S."/>
            <person name="Secka A."/>
            <person name="Antonio M."/>
            <person name="Oren A."/>
            <person name="Chaudhuri R.R."/>
            <person name="La Ragione R."/>
            <person name="Hildebrand F."/>
            <person name="Pallen M.J."/>
        </authorList>
    </citation>
    <scope>NUCLEOTIDE SEQUENCE</scope>
    <source>
        <strain evidence="8">CHK183-6373</strain>
    </source>
</reference>
<dbReference type="InterPro" id="IPR007793">
    <property type="entry name" value="DivIVA_fam"/>
</dbReference>
<sequence length="186" mass="21201">MAITVRDIRSKQFTSQRNGYNKDEVDDFLDELADQLEEIIKENLSLAKQLKERPVVESEPVVIEKPVEVVRREEPKNEVAPVTQADSAYDEPSYFKNLETTLRETLINAQRIADETVAEARKKSKQMVASAEEQANAMLASAKVDTEAAKKEADEIRKAASDYRARFMQLVEDQVHILKSDELLFE</sequence>
<feature type="coiled-coil region" evidence="7">
    <location>
        <begin position="139"/>
        <end position="166"/>
    </location>
</feature>
<dbReference type="InterPro" id="IPR019933">
    <property type="entry name" value="DivIVA_domain"/>
</dbReference>
<evidence type="ECO:0000256" key="2">
    <source>
        <dbReference type="ARBA" id="ARBA00009008"/>
    </source>
</evidence>
<keyword evidence="5 7" id="KW-0175">Coiled coil</keyword>
<organism evidence="8 9">
    <name type="scientific">Candidatus Ornithocaccomicrobium faecavium</name>
    <dbReference type="NCBI Taxonomy" id="2840890"/>
    <lineage>
        <taxon>Bacteria</taxon>
        <taxon>Bacillati</taxon>
        <taxon>Bacillota</taxon>
        <taxon>Clostridia</taxon>
        <taxon>Candidatus Ornithocaccomicrobium</taxon>
    </lineage>
</organism>
<dbReference type="PANTHER" id="PTHR35794:SF2">
    <property type="entry name" value="CELL DIVISION PROTEIN DIVIVA"/>
    <property type="match status" value="1"/>
</dbReference>
<comment type="subcellular location">
    <subcellularLocation>
        <location evidence="1">Cytoplasm</location>
    </subcellularLocation>
</comment>
<evidence type="ECO:0000256" key="4">
    <source>
        <dbReference type="ARBA" id="ARBA00022618"/>
    </source>
</evidence>
<keyword evidence="4" id="KW-0132">Cell division</keyword>
<keyword evidence="6" id="KW-0131">Cell cycle</keyword>
<feature type="coiled-coil region" evidence="7">
    <location>
        <begin position="22"/>
        <end position="53"/>
    </location>
</feature>
<dbReference type="EMBL" id="DVOT01000134">
    <property type="protein sequence ID" value="HIV27789.1"/>
    <property type="molecule type" value="Genomic_DNA"/>
</dbReference>
<dbReference type="AlphaFoldDB" id="A0A9D1TCB8"/>
<dbReference type="GO" id="GO:0051301">
    <property type="term" value="P:cell division"/>
    <property type="evidence" value="ECO:0007669"/>
    <property type="project" value="UniProtKB-KW"/>
</dbReference>
<evidence type="ECO:0000256" key="5">
    <source>
        <dbReference type="ARBA" id="ARBA00023054"/>
    </source>
</evidence>
<dbReference type="GO" id="GO:0005737">
    <property type="term" value="C:cytoplasm"/>
    <property type="evidence" value="ECO:0007669"/>
    <property type="project" value="UniProtKB-SubCell"/>
</dbReference>
<keyword evidence="3" id="KW-0963">Cytoplasm</keyword>
<evidence type="ECO:0000256" key="3">
    <source>
        <dbReference type="ARBA" id="ARBA00022490"/>
    </source>
</evidence>
<evidence type="ECO:0000256" key="6">
    <source>
        <dbReference type="ARBA" id="ARBA00023306"/>
    </source>
</evidence>
<comment type="caution">
    <text evidence="8">The sequence shown here is derived from an EMBL/GenBank/DDBJ whole genome shotgun (WGS) entry which is preliminary data.</text>
</comment>
<dbReference type="Pfam" id="PF05103">
    <property type="entry name" value="DivIVA"/>
    <property type="match status" value="2"/>
</dbReference>
<reference evidence="8" key="1">
    <citation type="submission" date="2020-10" db="EMBL/GenBank/DDBJ databases">
        <authorList>
            <person name="Gilroy R."/>
        </authorList>
    </citation>
    <scope>NUCLEOTIDE SEQUENCE</scope>
    <source>
        <strain evidence="8">CHK183-6373</strain>
    </source>
</reference>
<comment type="similarity">
    <text evidence="2">Belongs to the DivIVA family.</text>
</comment>
<evidence type="ECO:0000313" key="9">
    <source>
        <dbReference type="Proteomes" id="UP000886884"/>
    </source>
</evidence>
<evidence type="ECO:0000256" key="1">
    <source>
        <dbReference type="ARBA" id="ARBA00004496"/>
    </source>
</evidence>
<protein>
    <submittedName>
        <fullName evidence="8">DivIVA domain-containing protein</fullName>
    </submittedName>
</protein>
<dbReference type="Gene3D" id="6.10.250.660">
    <property type="match status" value="1"/>
</dbReference>
<name>A0A9D1TCB8_9FIRM</name>
<dbReference type="NCBIfam" id="TIGR03544">
    <property type="entry name" value="DivI1A_domain"/>
    <property type="match status" value="1"/>
</dbReference>
<evidence type="ECO:0000313" key="8">
    <source>
        <dbReference type="EMBL" id="HIV27789.1"/>
    </source>
</evidence>
<dbReference type="Proteomes" id="UP000886884">
    <property type="component" value="Unassembled WGS sequence"/>
</dbReference>
<accession>A0A9D1TCB8</accession>
<evidence type="ECO:0000256" key="7">
    <source>
        <dbReference type="SAM" id="Coils"/>
    </source>
</evidence>
<gene>
    <name evidence="8" type="ORF">IAA64_07465</name>
</gene>
<dbReference type="PANTHER" id="PTHR35794">
    <property type="entry name" value="CELL DIVISION PROTEIN DIVIVA"/>
    <property type="match status" value="1"/>
</dbReference>